<keyword evidence="1" id="KW-0472">Membrane</keyword>
<protein>
    <recommendedName>
        <fullName evidence="4">Phospholipid phosphatase</fullName>
    </recommendedName>
</protein>
<feature type="transmembrane region" description="Helical" evidence="1">
    <location>
        <begin position="148"/>
        <end position="165"/>
    </location>
</feature>
<evidence type="ECO:0000313" key="2">
    <source>
        <dbReference type="EMBL" id="MFD1363277.1"/>
    </source>
</evidence>
<evidence type="ECO:0008006" key="4">
    <source>
        <dbReference type="Google" id="ProtNLM"/>
    </source>
</evidence>
<name>A0ABW3ZXY8_9BACI</name>
<sequence length="219" mass="24390">MDTFLYFFYSAAYLALLVWSIRITPKTQFSSLRSFIYLVLVGLIFDNTVVAVGRFVGEGDLLEILNLLRYWIHAFFTPTLVLFSLGVLRSAGIKGLNNKFAFYGTVLFTSILIVLEVLTEIRGLKLKLEGECGVLRYVPIETESGPPLMILLVTLVLVISGILLWKLDGWIWMFIGVTIMTLGSAVPVPVNSSAIINGFELILTISLVATKAYQDQLDL</sequence>
<dbReference type="Proteomes" id="UP001597178">
    <property type="component" value="Unassembled WGS sequence"/>
</dbReference>
<reference evidence="3" key="1">
    <citation type="journal article" date="2019" name="Int. J. Syst. Evol. Microbiol.">
        <title>The Global Catalogue of Microorganisms (GCM) 10K type strain sequencing project: providing services to taxonomists for standard genome sequencing and annotation.</title>
        <authorList>
            <consortium name="The Broad Institute Genomics Platform"/>
            <consortium name="The Broad Institute Genome Sequencing Center for Infectious Disease"/>
            <person name="Wu L."/>
            <person name="Ma J."/>
        </authorList>
    </citation>
    <scope>NUCLEOTIDE SEQUENCE [LARGE SCALE GENOMIC DNA]</scope>
    <source>
        <strain evidence="3">CCUG 54822</strain>
    </source>
</reference>
<accession>A0ABW3ZXY8</accession>
<keyword evidence="1" id="KW-0812">Transmembrane</keyword>
<keyword evidence="1" id="KW-1133">Transmembrane helix</keyword>
<proteinExistence type="predicted"/>
<feature type="transmembrane region" description="Helical" evidence="1">
    <location>
        <begin position="35"/>
        <end position="56"/>
    </location>
</feature>
<dbReference type="RefSeq" id="WP_382402530.1">
    <property type="nucleotide sequence ID" value="NZ_JBHTNH010000052.1"/>
</dbReference>
<feature type="transmembrane region" description="Helical" evidence="1">
    <location>
        <begin position="6"/>
        <end position="23"/>
    </location>
</feature>
<dbReference type="EMBL" id="JBHTNH010000052">
    <property type="protein sequence ID" value="MFD1363277.1"/>
    <property type="molecule type" value="Genomic_DNA"/>
</dbReference>
<evidence type="ECO:0000313" key="3">
    <source>
        <dbReference type="Proteomes" id="UP001597178"/>
    </source>
</evidence>
<keyword evidence="3" id="KW-1185">Reference proteome</keyword>
<gene>
    <name evidence="2" type="ORF">ACFQ4A_16825</name>
</gene>
<comment type="caution">
    <text evidence="2">The sequence shown here is derived from an EMBL/GenBank/DDBJ whole genome shotgun (WGS) entry which is preliminary data.</text>
</comment>
<evidence type="ECO:0000256" key="1">
    <source>
        <dbReference type="SAM" id="Phobius"/>
    </source>
</evidence>
<feature type="transmembrane region" description="Helical" evidence="1">
    <location>
        <begin position="100"/>
        <end position="118"/>
    </location>
</feature>
<feature type="transmembrane region" description="Helical" evidence="1">
    <location>
        <begin position="170"/>
        <end position="188"/>
    </location>
</feature>
<organism evidence="2 3">
    <name type="scientific">Lentibacillus salinarum</name>
    <dbReference type="NCBI Taxonomy" id="446820"/>
    <lineage>
        <taxon>Bacteria</taxon>
        <taxon>Bacillati</taxon>
        <taxon>Bacillota</taxon>
        <taxon>Bacilli</taxon>
        <taxon>Bacillales</taxon>
        <taxon>Bacillaceae</taxon>
        <taxon>Lentibacillus</taxon>
    </lineage>
</organism>
<feature type="transmembrane region" description="Helical" evidence="1">
    <location>
        <begin position="68"/>
        <end position="88"/>
    </location>
</feature>